<keyword evidence="1" id="KW-0812">Transmembrane</keyword>
<name>A0A1M6YVI6_HALPU</name>
<accession>A0A1M6YVI6</accession>
<feature type="transmembrane region" description="Helical" evidence="1">
    <location>
        <begin position="36"/>
        <end position="55"/>
    </location>
</feature>
<dbReference type="EMBL" id="FRAN01000005">
    <property type="protein sequence ID" value="SHL22140.1"/>
    <property type="molecule type" value="Genomic_DNA"/>
</dbReference>
<dbReference type="InterPro" id="IPR021994">
    <property type="entry name" value="DUF3592"/>
</dbReference>
<keyword evidence="1" id="KW-0472">Membrane</keyword>
<gene>
    <name evidence="3" type="ORF">SAMN05444342_3321</name>
</gene>
<keyword evidence="1" id="KW-1133">Transmembrane helix</keyword>
<evidence type="ECO:0000313" key="3">
    <source>
        <dbReference type="EMBL" id="SHL22140.1"/>
    </source>
</evidence>
<dbReference type="AlphaFoldDB" id="A0A1M6YVI6"/>
<reference evidence="4" key="1">
    <citation type="submission" date="2016-11" db="EMBL/GenBank/DDBJ databases">
        <authorList>
            <person name="Varghese N."/>
            <person name="Submissions S."/>
        </authorList>
    </citation>
    <scope>NUCLEOTIDE SEQUENCE [LARGE SCALE GENOMIC DNA]</scope>
    <source>
        <strain evidence="4">DX253</strain>
    </source>
</reference>
<organism evidence="3 4">
    <name type="scientific">Haladaptatus paucihalophilus DX253</name>
    <dbReference type="NCBI Taxonomy" id="797209"/>
    <lineage>
        <taxon>Archaea</taxon>
        <taxon>Methanobacteriati</taxon>
        <taxon>Methanobacteriota</taxon>
        <taxon>Stenosarchaea group</taxon>
        <taxon>Halobacteria</taxon>
        <taxon>Halobacteriales</taxon>
        <taxon>Haladaptataceae</taxon>
        <taxon>Haladaptatus</taxon>
    </lineage>
</organism>
<evidence type="ECO:0000313" key="4">
    <source>
        <dbReference type="Proteomes" id="UP000184203"/>
    </source>
</evidence>
<evidence type="ECO:0000256" key="1">
    <source>
        <dbReference type="SAM" id="Phobius"/>
    </source>
</evidence>
<protein>
    <recommendedName>
        <fullName evidence="2">DUF3592 domain-containing protein</fullName>
    </recommendedName>
</protein>
<keyword evidence="4" id="KW-1185">Reference proteome</keyword>
<sequence length="187" mass="20052">MCANGSCVKTIIFWLSRPVVSPDSKLSNALNTFDRTHLGALLLVVGIAVAGYGVYDYTQQSDAVADAVTVNATITDTGVERISRRRSSPDYKPTVAFDYRYRGESYTAHNIYPATITPSYDTKSKARSIIDGYETGDSVTAYVSPGSPSDGFLEAETTNEPLKFVLLAGGALILIGGKHVVDGLGWT</sequence>
<dbReference type="Pfam" id="PF12158">
    <property type="entry name" value="DUF3592"/>
    <property type="match status" value="1"/>
</dbReference>
<dbReference type="Proteomes" id="UP000184203">
    <property type="component" value="Unassembled WGS sequence"/>
</dbReference>
<proteinExistence type="predicted"/>
<evidence type="ECO:0000259" key="2">
    <source>
        <dbReference type="Pfam" id="PF12158"/>
    </source>
</evidence>
<feature type="domain" description="DUF3592" evidence="2">
    <location>
        <begin position="70"/>
        <end position="156"/>
    </location>
</feature>